<gene>
    <name evidence="2" type="ORF">TIFTF001_028078</name>
</gene>
<feature type="region of interest" description="Disordered" evidence="1">
    <location>
        <begin position="261"/>
        <end position="290"/>
    </location>
</feature>
<proteinExistence type="predicted"/>
<dbReference type="PANTHER" id="PTHR36066:SF8">
    <property type="entry name" value="TRANSCRIPTION FACTOR SAC51"/>
    <property type="match status" value="1"/>
</dbReference>
<name>A0AA88DP89_FICCA</name>
<organism evidence="2 3">
    <name type="scientific">Ficus carica</name>
    <name type="common">Common fig</name>
    <dbReference type="NCBI Taxonomy" id="3494"/>
    <lineage>
        <taxon>Eukaryota</taxon>
        <taxon>Viridiplantae</taxon>
        <taxon>Streptophyta</taxon>
        <taxon>Embryophyta</taxon>
        <taxon>Tracheophyta</taxon>
        <taxon>Spermatophyta</taxon>
        <taxon>Magnoliopsida</taxon>
        <taxon>eudicotyledons</taxon>
        <taxon>Gunneridae</taxon>
        <taxon>Pentapetalae</taxon>
        <taxon>rosids</taxon>
        <taxon>fabids</taxon>
        <taxon>Rosales</taxon>
        <taxon>Moraceae</taxon>
        <taxon>Ficeae</taxon>
        <taxon>Ficus</taxon>
    </lineage>
</organism>
<protein>
    <submittedName>
        <fullName evidence="2">Uncharacterized protein</fullName>
    </submittedName>
</protein>
<evidence type="ECO:0000313" key="2">
    <source>
        <dbReference type="EMBL" id="GMN58977.1"/>
    </source>
</evidence>
<sequence length="422" mass="46668">MVCQAASQTRFRALKHENGIAGKPTIIVRVIACFQPLQDCQAEYFRHLLKPVTLLFGFMVKARDSWLSSRPSSQQLPNSKCMSTLLETRQQECLPSLTNHRTCKFSVPVALPGSTGPRLQNLKTEQINEARGPLHCLPPNFHALLPTPTSYINGKQSTFPYGLSGMVVPDANFPGLCQKGFLIFNQSENQTRLIYNYVRPPTQNPSIANERLDSGYDDLQMVDYAAKMDRVDSTKYVSCEASGGKTESEMHEDTEEINALLDSDDDGNDSHDEYIEDDEVTSTGRFPPTHMKDGYEKQEHIGEITEEVASSDGPNKRQKMLDGGYNKSSLLYTASLVNLDGSHEDDNDVESGYADGQTGVEGSGCTLGNMRSKKDKILEILRVLESIIPGVKGKDPLLVIDGAIDYLMITKLKAETLGVSFL</sequence>
<accession>A0AA88DP89</accession>
<dbReference type="AlphaFoldDB" id="A0AA88DP89"/>
<comment type="caution">
    <text evidence="2">The sequence shown here is derived from an EMBL/GenBank/DDBJ whole genome shotgun (WGS) entry which is preliminary data.</text>
</comment>
<dbReference type="Pfam" id="PF23173">
    <property type="entry name" value="bHLH_SAC51"/>
    <property type="match status" value="1"/>
</dbReference>
<evidence type="ECO:0000256" key="1">
    <source>
        <dbReference type="SAM" id="MobiDB-lite"/>
    </source>
</evidence>
<dbReference type="InterPro" id="IPR037546">
    <property type="entry name" value="SAC51-like"/>
</dbReference>
<dbReference type="PANTHER" id="PTHR36066">
    <property type="entry name" value="TRANSCRIPTION FACTOR BHLH145"/>
    <property type="match status" value="1"/>
</dbReference>
<reference evidence="2" key="1">
    <citation type="submission" date="2023-07" db="EMBL/GenBank/DDBJ databases">
        <title>draft genome sequence of fig (Ficus carica).</title>
        <authorList>
            <person name="Takahashi T."/>
            <person name="Nishimura K."/>
        </authorList>
    </citation>
    <scope>NUCLEOTIDE SEQUENCE</scope>
</reference>
<keyword evidence="3" id="KW-1185">Reference proteome</keyword>
<dbReference type="Proteomes" id="UP001187192">
    <property type="component" value="Unassembled WGS sequence"/>
</dbReference>
<dbReference type="EMBL" id="BTGU01000082">
    <property type="protein sequence ID" value="GMN58977.1"/>
    <property type="molecule type" value="Genomic_DNA"/>
</dbReference>
<evidence type="ECO:0000313" key="3">
    <source>
        <dbReference type="Proteomes" id="UP001187192"/>
    </source>
</evidence>